<dbReference type="EMBL" id="AP024483">
    <property type="protein sequence ID" value="BCS82663.1"/>
    <property type="molecule type" value="Genomic_DNA"/>
</dbReference>
<organism evidence="1 2">
    <name type="scientific">Cotonvirus japonicus</name>
    <dbReference type="NCBI Taxonomy" id="2811091"/>
    <lineage>
        <taxon>Viruses</taxon>
        <taxon>Varidnaviria</taxon>
        <taxon>Bamfordvirae</taxon>
        <taxon>Nucleocytoviricota</taxon>
        <taxon>Megaviricetes</taxon>
        <taxon>Imitervirales</taxon>
        <taxon>Mimiviridae</taxon>
        <taxon>Megamimivirinae</taxon>
        <taxon>Cotonvirus</taxon>
        <taxon>Cotonvirus japonicum</taxon>
    </lineage>
</organism>
<proteinExistence type="predicted"/>
<evidence type="ECO:0000313" key="1">
    <source>
        <dbReference type="EMBL" id="BCS82663.1"/>
    </source>
</evidence>
<dbReference type="RefSeq" id="YP_010841271.1">
    <property type="nucleotide sequence ID" value="NC_079139.1"/>
</dbReference>
<keyword evidence="2" id="KW-1185">Reference proteome</keyword>
<reference evidence="1 2" key="1">
    <citation type="submission" date="2021-02" db="EMBL/GenBank/DDBJ databases">
        <title>Cotonvirus japonicus, which uses Golgi apparatus of host cells for its virion factory, phylogenetically links tailed tupanvirus and icosahedral mimivirus.</title>
        <authorList>
            <person name="Takahashi H."/>
            <person name="Fukaya S."/>
            <person name="Song C."/>
            <person name="Murata K."/>
            <person name="Takemura M."/>
        </authorList>
    </citation>
    <scope>NUCLEOTIDE SEQUENCE [LARGE SCALE GENOMIC DNA]</scope>
</reference>
<name>A0ABM7NR72_9VIRU</name>
<sequence length="162" mass="18714">MRKTRPTIKTEDLNFWFKTTGVRYDSYLSNCEEKIKEIKSFDKEFDIDYSGVELNDCQCPNVLEFLLEKPEVQTNINKFGHDGSTPLFSSNSIMFSNINYLRSRLNGNIRLNVFETLQLSEQIKLSIECSRILENFGGRDINTKGLPAHESLKETFPISSKN</sequence>
<dbReference type="Proteomes" id="UP001321479">
    <property type="component" value="Segment"/>
</dbReference>
<dbReference type="GeneID" id="80557868"/>
<accession>A0ABM7NR72</accession>
<evidence type="ECO:0000313" key="2">
    <source>
        <dbReference type="Proteomes" id="UP001321479"/>
    </source>
</evidence>
<protein>
    <submittedName>
        <fullName evidence="1">Uncharacterized protein</fullName>
    </submittedName>
</protein>